<dbReference type="GO" id="GO:0004177">
    <property type="term" value="F:aminopeptidase activity"/>
    <property type="evidence" value="ECO:0007669"/>
    <property type="project" value="UniProtKB-KW"/>
</dbReference>
<dbReference type="GO" id="GO:0006508">
    <property type="term" value="P:proteolysis"/>
    <property type="evidence" value="ECO:0007669"/>
    <property type="project" value="UniProtKB-KW"/>
</dbReference>
<evidence type="ECO:0000256" key="7">
    <source>
        <dbReference type="ARBA" id="ARBA00022670"/>
    </source>
</evidence>
<dbReference type="InterPro" id="IPR000073">
    <property type="entry name" value="AB_hydrolase_1"/>
</dbReference>
<evidence type="ECO:0000256" key="8">
    <source>
        <dbReference type="ARBA" id="ARBA00022801"/>
    </source>
</evidence>
<organism evidence="11 12">
    <name type="scientific">Cohnella nanjingensis</name>
    <dbReference type="NCBI Taxonomy" id="1387779"/>
    <lineage>
        <taxon>Bacteria</taxon>
        <taxon>Bacillati</taxon>
        <taxon>Bacillota</taxon>
        <taxon>Bacilli</taxon>
        <taxon>Bacillales</taxon>
        <taxon>Paenibacillaceae</taxon>
        <taxon>Cohnella</taxon>
    </lineage>
</organism>
<dbReference type="AlphaFoldDB" id="A0A7X0VH43"/>
<dbReference type="PRINTS" id="PR00793">
    <property type="entry name" value="PROAMNOPTASE"/>
</dbReference>
<evidence type="ECO:0000313" key="12">
    <source>
        <dbReference type="Proteomes" id="UP000547209"/>
    </source>
</evidence>
<accession>A0A7X0VH43</accession>
<evidence type="ECO:0000256" key="1">
    <source>
        <dbReference type="ARBA" id="ARBA00001585"/>
    </source>
</evidence>
<evidence type="ECO:0000256" key="2">
    <source>
        <dbReference type="ARBA" id="ARBA00004496"/>
    </source>
</evidence>
<keyword evidence="5" id="KW-0031">Aminopeptidase</keyword>
<dbReference type="Pfam" id="PF00561">
    <property type="entry name" value="Abhydrolase_1"/>
    <property type="match status" value="1"/>
</dbReference>
<feature type="domain" description="AB hydrolase-1" evidence="10">
    <location>
        <begin position="57"/>
        <end position="166"/>
    </location>
</feature>
<dbReference type="EMBL" id="JACJVP010000040">
    <property type="protein sequence ID" value="MBB6673526.1"/>
    <property type="molecule type" value="Genomic_DNA"/>
</dbReference>
<comment type="subcellular location">
    <subcellularLocation>
        <location evidence="2">Cytoplasm</location>
    </subcellularLocation>
</comment>
<protein>
    <recommendedName>
        <fullName evidence="4">prolyl aminopeptidase</fullName>
        <ecNumber evidence="4">3.4.11.5</ecNumber>
    </recommendedName>
    <alternativeName>
        <fullName evidence="9">Prolyl aminopeptidase</fullName>
    </alternativeName>
</protein>
<dbReference type="Proteomes" id="UP000547209">
    <property type="component" value="Unassembled WGS sequence"/>
</dbReference>
<evidence type="ECO:0000256" key="3">
    <source>
        <dbReference type="ARBA" id="ARBA00010088"/>
    </source>
</evidence>
<evidence type="ECO:0000313" key="11">
    <source>
        <dbReference type="EMBL" id="MBB6673526.1"/>
    </source>
</evidence>
<keyword evidence="6" id="KW-0963">Cytoplasm</keyword>
<comment type="similarity">
    <text evidence="3">Belongs to the peptidase S33 family.</text>
</comment>
<sequence length="339" mass="38702">MAKTNILPDLIMRRFNQRKNARKLRFQSPNGIVESRFVTIGGIEQWITVRGEDRRNPVLLFIHGGPASAYSIFAPLLRSWEKHFTVVQWDQRGAGKTFRKNGKEGNGSISFDRLVQDGIEVAQYLLRHLQLDKIILIGSSVGSVIGTQMALRRPELFHAYVGTDQNVSVEGHKLSYQLNLEGLRAAGCSKGVKLYEKIGSDPSRWSQKDFDQKNRWMVKVQLPVPNMIMDLILPSMLASPDHKMRDLIDIFKGMSHTLDMLYDELISFDARKLGTRYELPYFIFQGDTDLVTPAETAQAFFNEIEAPRKEFVLIKNAGHLACFAQTDQFLEELMNRVRP</sequence>
<dbReference type="InterPro" id="IPR029058">
    <property type="entry name" value="AB_hydrolase_fold"/>
</dbReference>
<proteinExistence type="inferred from homology"/>
<dbReference type="PANTHER" id="PTHR43722">
    <property type="entry name" value="PROLINE IMINOPEPTIDASE"/>
    <property type="match status" value="1"/>
</dbReference>
<evidence type="ECO:0000256" key="9">
    <source>
        <dbReference type="ARBA" id="ARBA00029605"/>
    </source>
</evidence>
<reference evidence="11 12" key="1">
    <citation type="submission" date="2020-08" db="EMBL/GenBank/DDBJ databases">
        <title>Cohnella phylogeny.</title>
        <authorList>
            <person name="Dunlap C."/>
        </authorList>
    </citation>
    <scope>NUCLEOTIDE SEQUENCE [LARGE SCALE GENOMIC DNA]</scope>
    <source>
        <strain evidence="11 12">DSM 28246</strain>
    </source>
</reference>
<gene>
    <name evidence="11" type="ORF">H7C19_22865</name>
</gene>
<evidence type="ECO:0000256" key="5">
    <source>
        <dbReference type="ARBA" id="ARBA00022438"/>
    </source>
</evidence>
<evidence type="ECO:0000256" key="4">
    <source>
        <dbReference type="ARBA" id="ARBA00012568"/>
    </source>
</evidence>
<dbReference type="Gene3D" id="3.40.50.1820">
    <property type="entry name" value="alpha/beta hydrolase"/>
    <property type="match status" value="1"/>
</dbReference>
<dbReference type="SUPFAM" id="SSF53474">
    <property type="entry name" value="alpha/beta-Hydrolases"/>
    <property type="match status" value="1"/>
</dbReference>
<keyword evidence="7" id="KW-0645">Protease</keyword>
<evidence type="ECO:0000256" key="6">
    <source>
        <dbReference type="ARBA" id="ARBA00022490"/>
    </source>
</evidence>
<dbReference type="RefSeq" id="WP_185671396.1">
    <property type="nucleotide sequence ID" value="NZ_JACJVP010000040.1"/>
</dbReference>
<dbReference type="GO" id="GO:0005737">
    <property type="term" value="C:cytoplasm"/>
    <property type="evidence" value="ECO:0007669"/>
    <property type="project" value="UniProtKB-SubCell"/>
</dbReference>
<name>A0A7X0VH43_9BACL</name>
<dbReference type="EC" id="3.4.11.5" evidence="4"/>
<evidence type="ECO:0000259" key="10">
    <source>
        <dbReference type="Pfam" id="PF00561"/>
    </source>
</evidence>
<comment type="catalytic activity">
    <reaction evidence="1">
        <text>Release of N-terminal proline from a peptide.</text>
        <dbReference type="EC" id="3.4.11.5"/>
    </reaction>
</comment>
<comment type="caution">
    <text evidence="11">The sequence shown here is derived from an EMBL/GenBank/DDBJ whole genome shotgun (WGS) entry which is preliminary data.</text>
</comment>
<dbReference type="InterPro" id="IPR002410">
    <property type="entry name" value="Peptidase_S33"/>
</dbReference>
<dbReference type="InterPro" id="IPR005944">
    <property type="entry name" value="Pro_iminopeptidase"/>
</dbReference>
<keyword evidence="12" id="KW-1185">Reference proteome</keyword>
<keyword evidence="8 11" id="KW-0378">Hydrolase</keyword>
<dbReference type="PANTHER" id="PTHR43722:SF1">
    <property type="entry name" value="PROLINE IMINOPEPTIDASE"/>
    <property type="match status" value="1"/>
</dbReference>